<feature type="domain" description="Peptidase S8/S53" evidence="13">
    <location>
        <begin position="162"/>
        <end position="582"/>
    </location>
</feature>
<dbReference type="PROSITE" id="PS00138">
    <property type="entry name" value="SUBTILASE_SER"/>
    <property type="match status" value="1"/>
</dbReference>
<dbReference type="SUPFAM" id="SSF52025">
    <property type="entry name" value="PA domain"/>
    <property type="match status" value="1"/>
</dbReference>
<dbReference type="InterPro" id="IPR015500">
    <property type="entry name" value="Peptidase_S8_subtilisin-rel"/>
</dbReference>
<dbReference type="STRING" id="158607.A0A2P5I2A6"/>
<dbReference type="InterPro" id="IPR046450">
    <property type="entry name" value="PA_dom_sf"/>
</dbReference>
<dbReference type="CDD" id="cd07489">
    <property type="entry name" value="Peptidases_S8_5"/>
    <property type="match status" value="1"/>
</dbReference>
<evidence type="ECO:0000313" key="16">
    <source>
        <dbReference type="EMBL" id="POS76646.1"/>
    </source>
</evidence>
<dbReference type="PRINTS" id="PR00723">
    <property type="entry name" value="SUBTILISIN"/>
</dbReference>
<feature type="active site" description="Charge relay system" evidence="8 9">
    <location>
        <position position="171"/>
    </location>
</feature>
<dbReference type="InterPro" id="IPR022398">
    <property type="entry name" value="Peptidase_S8_His-AS"/>
</dbReference>
<evidence type="ECO:0000256" key="2">
    <source>
        <dbReference type="ARBA" id="ARBA00022512"/>
    </source>
</evidence>
<evidence type="ECO:0000313" key="17">
    <source>
        <dbReference type="Proteomes" id="UP000094444"/>
    </source>
</evidence>
<dbReference type="InParanoid" id="A0A2P5I2A6"/>
<comment type="caution">
    <text evidence="16">The sequence shown here is derived from an EMBL/GenBank/DDBJ whole genome shotgun (WGS) entry which is preliminary data.</text>
</comment>
<dbReference type="Proteomes" id="UP000094444">
    <property type="component" value="Unassembled WGS sequence"/>
</dbReference>
<evidence type="ECO:0000256" key="8">
    <source>
        <dbReference type="PIRSR" id="PIRSR615500-1"/>
    </source>
</evidence>
<evidence type="ECO:0000256" key="3">
    <source>
        <dbReference type="ARBA" id="ARBA00022525"/>
    </source>
</evidence>
<dbReference type="PANTHER" id="PTHR43806:SF66">
    <property type="entry name" value="SERIN ENDOPEPTIDASE"/>
    <property type="match status" value="1"/>
</dbReference>
<gene>
    <name evidence="16" type="ORF">DHEL01_v204958</name>
</gene>
<keyword evidence="2" id="KW-0134">Cell wall</keyword>
<dbReference type="PROSITE" id="PS00136">
    <property type="entry name" value="SUBTILASE_ASP"/>
    <property type="match status" value="1"/>
</dbReference>
<dbReference type="Pfam" id="PF00082">
    <property type="entry name" value="Peptidase_S8"/>
    <property type="match status" value="1"/>
</dbReference>
<dbReference type="InterPro" id="IPR010435">
    <property type="entry name" value="C5a/SBT2-like_Fn3"/>
</dbReference>
<dbReference type="OrthoDB" id="10256524at2759"/>
<dbReference type="Pfam" id="PF02225">
    <property type="entry name" value="PA"/>
    <property type="match status" value="1"/>
</dbReference>
<evidence type="ECO:0000256" key="6">
    <source>
        <dbReference type="ARBA" id="ARBA00022801"/>
    </source>
</evidence>
<evidence type="ECO:0000259" key="15">
    <source>
        <dbReference type="Pfam" id="PF06280"/>
    </source>
</evidence>
<dbReference type="Pfam" id="PF06280">
    <property type="entry name" value="fn3_5"/>
    <property type="match status" value="1"/>
</dbReference>
<dbReference type="InterPro" id="IPR036852">
    <property type="entry name" value="Peptidase_S8/S53_dom_sf"/>
</dbReference>
<dbReference type="InterPro" id="IPR003137">
    <property type="entry name" value="PA_domain"/>
</dbReference>
<dbReference type="PROSITE" id="PS00137">
    <property type="entry name" value="SUBTILASE_HIS"/>
    <property type="match status" value="1"/>
</dbReference>
<dbReference type="Gene3D" id="3.50.30.30">
    <property type="match status" value="1"/>
</dbReference>
<dbReference type="CDD" id="cd02124">
    <property type="entry name" value="PA_PoS1_like"/>
    <property type="match status" value="1"/>
</dbReference>
<accession>A0A2P5I2A6</accession>
<keyword evidence="17" id="KW-1185">Reference proteome</keyword>
<evidence type="ECO:0000256" key="10">
    <source>
        <dbReference type="RuleBase" id="RU003355"/>
    </source>
</evidence>
<evidence type="ECO:0000256" key="7">
    <source>
        <dbReference type="ARBA" id="ARBA00022825"/>
    </source>
</evidence>
<sequence length="896" mass="93428">MLPLFSILPFLGGALIPTVSAASERAPKNNGTIPGAYMVEFEGSPDVGSFYNDLSSKNINVSKRLDLSYSLFKGASFKLEDTADEQETVNQINSLAKVKTIWPVRRVHLPVEPNKITTGTSITPEEAASALRTRQDSGSEADAYSTHVQTQVDKLRAAGYTGKGVKIGIVDSGLDYMHPALGGGFGAGYLVSYGYDLVGDNYTGYNTPVPDDDPMDCIGHGTHVAGIIAAQPNEFGFTGAAPGVTLGSFKAFGCDGGGADDVLTAAFNLAFEAGSDIITSSTGFDSGWSETPVSVVVQRIVDAGVPCTVSAGNSGDVGQFSTSSAADGKGITSVASFDSSEFPRFLIRATYTTGEANVSTPFGWVAGSISFVDNVTLPLFATSHTTTVVDDACSALPADTPDLSGFIVLIRRGTCAFVTKANNVAAYGAQYVLFYANSDEIFSADVDDASSTVLGAAMVSAGQGAKFVDELNAGLDLTLHVVEPASAGTFFSTVPNAATGGYASIYTSWGPTYELEVYPDVAGIGGNVLSTYPLALGGYAVLSGTSMSTPQVAGIYALIAQVRGTLDPKILGNIITSTAKANLWNDGTATYAGLAPVAQQGPGLIQAYDAAFTTTLLSVNSISFNDTDHFVDSYAFGVENTGSASVTYTLTHVPALTAYTLGESDLWPAYFPNPTTDVAASLAFSESTIEIPAGGAANITVSPTIPAGLNTSLLPIYSGYIVINGTNGDNLTIPYLGLAGSLYNATNLDPTFTYLSTYSDPNSTPVSVNTTLTVPYPTLAGITDLDLNTPYPAVLFQLNLGTRVFRIDVVPLSPSYNGTTTEVLGTKIAGSVYGYLNAYVSRGYYVAPFAGLLDDGSVVPPGQYQLVVKALRIFGDPDVVEDYMTVETVPFTLAYQ</sequence>
<feature type="domain" description="C5a peptidase/Subtilisin-like protease SBT2-like Fn3-like" evidence="15">
    <location>
        <begin position="622"/>
        <end position="736"/>
    </location>
</feature>
<name>A0A2P5I2A6_DIAHE</name>
<dbReference type="InterPro" id="IPR023827">
    <property type="entry name" value="Peptidase_S8_Asp-AS"/>
</dbReference>
<dbReference type="Gene3D" id="3.40.50.200">
    <property type="entry name" value="Peptidase S8/S53 domain"/>
    <property type="match status" value="1"/>
</dbReference>
<evidence type="ECO:0000259" key="14">
    <source>
        <dbReference type="Pfam" id="PF02225"/>
    </source>
</evidence>
<dbReference type="InterPro" id="IPR050131">
    <property type="entry name" value="Peptidase_S8_subtilisin-like"/>
</dbReference>
<protein>
    <submittedName>
        <fullName evidence="16">Minor extracellular protease vpr</fullName>
    </submittedName>
</protein>
<organism evidence="16 17">
    <name type="scientific">Diaporthe helianthi</name>
    <dbReference type="NCBI Taxonomy" id="158607"/>
    <lineage>
        <taxon>Eukaryota</taxon>
        <taxon>Fungi</taxon>
        <taxon>Dikarya</taxon>
        <taxon>Ascomycota</taxon>
        <taxon>Pezizomycotina</taxon>
        <taxon>Sordariomycetes</taxon>
        <taxon>Sordariomycetidae</taxon>
        <taxon>Diaporthales</taxon>
        <taxon>Diaporthaceae</taxon>
        <taxon>Diaporthe</taxon>
    </lineage>
</organism>
<reference evidence="16" key="1">
    <citation type="submission" date="2017-09" db="EMBL/GenBank/DDBJ databases">
        <title>Polyketide synthases of a Diaporthe helianthi virulent isolate.</title>
        <authorList>
            <person name="Baroncelli R."/>
        </authorList>
    </citation>
    <scope>NUCLEOTIDE SEQUENCE [LARGE SCALE GENOMIC DNA]</scope>
    <source>
        <strain evidence="16">7/96</strain>
    </source>
</reference>
<feature type="domain" description="PA" evidence="14">
    <location>
        <begin position="386"/>
        <end position="466"/>
    </location>
</feature>
<keyword evidence="3" id="KW-0964">Secreted</keyword>
<dbReference type="SUPFAM" id="SSF52743">
    <property type="entry name" value="Subtilisin-like"/>
    <property type="match status" value="1"/>
</dbReference>
<dbReference type="InterPro" id="IPR023828">
    <property type="entry name" value="Peptidase_S8_Ser-AS"/>
</dbReference>
<keyword evidence="4 9" id="KW-0645">Protease</keyword>
<keyword evidence="6 9" id="KW-0378">Hydrolase</keyword>
<dbReference type="GO" id="GO:0006508">
    <property type="term" value="P:proteolysis"/>
    <property type="evidence" value="ECO:0007669"/>
    <property type="project" value="UniProtKB-KW"/>
</dbReference>
<proteinExistence type="inferred from homology"/>
<keyword evidence="7 9" id="KW-0720">Serine protease</keyword>
<dbReference type="InterPro" id="IPR034187">
    <property type="entry name" value="Peptidases_S8_5"/>
</dbReference>
<evidence type="ECO:0000256" key="4">
    <source>
        <dbReference type="ARBA" id="ARBA00022670"/>
    </source>
</evidence>
<evidence type="ECO:0000256" key="9">
    <source>
        <dbReference type="PROSITE-ProRule" id="PRU01240"/>
    </source>
</evidence>
<feature type="active site" description="Charge relay system" evidence="8 9">
    <location>
        <position position="546"/>
    </location>
</feature>
<feature type="active site" description="Charge relay system" evidence="8 9">
    <location>
        <position position="220"/>
    </location>
</feature>
<feature type="region of interest" description="Disordered" evidence="11">
    <location>
        <begin position="115"/>
        <end position="145"/>
    </location>
</feature>
<feature type="signal peptide" evidence="12">
    <location>
        <begin position="1"/>
        <end position="21"/>
    </location>
</feature>
<dbReference type="PROSITE" id="PS51892">
    <property type="entry name" value="SUBTILASE"/>
    <property type="match status" value="1"/>
</dbReference>
<evidence type="ECO:0000256" key="12">
    <source>
        <dbReference type="SAM" id="SignalP"/>
    </source>
</evidence>
<evidence type="ECO:0000256" key="1">
    <source>
        <dbReference type="ARBA" id="ARBA00011073"/>
    </source>
</evidence>
<dbReference type="GO" id="GO:0004252">
    <property type="term" value="F:serine-type endopeptidase activity"/>
    <property type="evidence" value="ECO:0007669"/>
    <property type="project" value="UniProtKB-UniRule"/>
</dbReference>
<dbReference type="EMBL" id="MAVT02000347">
    <property type="protein sequence ID" value="POS76646.1"/>
    <property type="molecule type" value="Genomic_DNA"/>
</dbReference>
<evidence type="ECO:0000256" key="5">
    <source>
        <dbReference type="ARBA" id="ARBA00022729"/>
    </source>
</evidence>
<evidence type="ECO:0000259" key="13">
    <source>
        <dbReference type="Pfam" id="PF00082"/>
    </source>
</evidence>
<dbReference type="GO" id="GO:0016020">
    <property type="term" value="C:membrane"/>
    <property type="evidence" value="ECO:0007669"/>
    <property type="project" value="InterPro"/>
</dbReference>
<keyword evidence="5 12" id="KW-0732">Signal</keyword>
<dbReference type="AlphaFoldDB" id="A0A2P5I2A6"/>
<evidence type="ECO:0000256" key="11">
    <source>
        <dbReference type="SAM" id="MobiDB-lite"/>
    </source>
</evidence>
<feature type="chain" id="PRO_5015174858" evidence="12">
    <location>
        <begin position="22"/>
        <end position="896"/>
    </location>
</feature>
<dbReference type="PANTHER" id="PTHR43806">
    <property type="entry name" value="PEPTIDASE S8"/>
    <property type="match status" value="1"/>
</dbReference>
<dbReference type="InterPro" id="IPR000209">
    <property type="entry name" value="Peptidase_S8/S53_dom"/>
</dbReference>
<comment type="similarity">
    <text evidence="1 9 10">Belongs to the peptidase S8 family.</text>
</comment>